<protein>
    <recommendedName>
        <fullName evidence="5">Leucine-responsive regulatory protein</fullName>
    </recommendedName>
</protein>
<dbReference type="PANTHER" id="PTHR30154:SF0">
    <property type="entry name" value="LEUCINE-RESPONSIVE REGULATORY PROTEIN"/>
    <property type="match status" value="1"/>
</dbReference>
<evidence type="ECO:0000256" key="3">
    <source>
        <dbReference type="ARBA" id="ARBA00023159"/>
    </source>
</evidence>
<keyword evidence="2" id="KW-0238">DNA-binding</keyword>
<evidence type="ECO:0000259" key="6">
    <source>
        <dbReference type="PROSITE" id="PS50956"/>
    </source>
</evidence>
<dbReference type="SMART" id="SM00344">
    <property type="entry name" value="HTH_ASNC"/>
    <property type="match status" value="1"/>
</dbReference>
<sequence>MVSSFSVFVIKIICTFTSNYRSISVYKNLISQLCVAMDKINERILRLMKTDARISNVELAKRVGLSASACLRRVQELERSGVITGYRAVIDPAKVNVGCTAYVAIGLSEHTKQAQKAFEQAVLDVDEIRECHNVTGAFEYLLRVETEDLISYKKLHTDVIGSIAQVSSISTYMVMESAKDERA</sequence>
<dbReference type="GO" id="GO:0005829">
    <property type="term" value="C:cytosol"/>
    <property type="evidence" value="ECO:0007669"/>
    <property type="project" value="TreeGrafter"/>
</dbReference>
<dbReference type="InterPro" id="IPR036390">
    <property type="entry name" value="WH_DNA-bd_sf"/>
</dbReference>
<dbReference type="Pfam" id="PF01037">
    <property type="entry name" value="AsnC_trans_reg"/>
    <property type="match status" value="1"/>
</dbReference>
<dbReference type="PRINTS" id="PR00033">
    <property type="entry name" value="HTHASNC"/>
</dbReference>
<proteinExistence type="predicted"/>
<dbReference type="InterPro" id="IPR011008">
    <property type="entry name" value="Dimeric_a/b-barrel"/>
</dbReference>
<evidence type="ECO:0000313" key="8">
    <source>
        <dbReference type="Proteomes" id="UP000275394"/>
    </source>
</evidence>
<gene>
    <name evidence="7" type="ORF">EDC56_0977</name>
</gene>
<dbReference type="Gene3D" id="1.10.10.10">
    <property type="entry name" value="Winged helix-like DNA-binding domain superfamily/Winged helix DNA-binding domain"/>
    <property type="match status" value="1"/>
</dbReference>
<dbReference type="SUPFAM" id="SSF54909">
    <property type="entry name" value="Dimeric alpha+beta barrel"/>
    <property type="match status" value="1"/>
</dbReference>
<dbReference type="EMBL" id="RKHR01000003">
    <property type="protein sequence ID" value="ROS05447.1"/>
    <property type="molecule type" value="Genomic_DNA"/>
</dbReference>
<dbReference type="InterPro" id="IPR036388">
    <property type="entry name" value="WH-like_DNA-bd_sf"/>
</dbReference>
<name>A0A3N2E0A2_9GAMM</name>
<keyword evidence="3" id="KW-0010">Activator</keyword>
<dbReference type="GO" id="GO:0006524">
    <property type="term" value="P:alanine catabolic process"/>
    <property type="evidence" value="ECO:0007669"/>
    <property type="project" value="TreeGrafter"/>
</dbReference>
<dbReference type="InterPro" id="IPR019887">
    <property type="entry name" value="Tscrpt_reg_AsnC/Lrp_C"/>
</dbReference>
<dbReference type="SUPFAM" id="SSF46785">
    <property type="entry name" value="Winged helix' DNA-binding domain"/>
    <property type="match status" value="1"/>
</dbReference>
<keyword evidence="8" id="KW-1185">Reference proteome</keyword>
<dbReference type="InterPro" id="IPR019885">
    <property type="entry name" value="Tscrpt_reg_HTH_AsnC-type_CS"/>
</dbReference>
<dbReference type="PANTHER" id="PTHR30154">
    <property type="entry name" value="LEUCINE-RESPONSIVE REGULATORY PROTEIN"/>
    <property type="match status" value="1"/>
</dbReference>
<feature type="domain" description="HTH asnC-type" evidence="6">
    <location>
        <begin position="37"/>
        <end position="108"/>
    </location>
</feature>
<reference evidence="7 8" key="1">
    <citation type="submission" date="2018-11" db="EMBL/GenBank/DDBJ databases">
        <title>Genomic Encyclopedia of Type Strains, Phase IV (KMG-IV): sequencing the most valuable type-strain genomes for metagenomic binning, comparative biology and taxonomic classification.</title>
        <authorList>
            <person name="Goeker M."/>
        </authorList>
    </citation>
    <scope>NUCLEOTIDE SEQUENCE [LARGE SCALE GENOMIC DNA]</scope>
    <source>
        <strain evidence="7 8">DSM 100316</strain>
    </source>
</reference>
<dbReference type="InterPro" id="IPR000485">
    <property type="entry name" value="AsnC-type_HTH_dom"/>
</dbReference>
<dbReference type="GO" id="GO:0043565">
    <property type="term" value="F:sequence-specific DNA binding"/>
    <property type="evidence" value="ECO:0007669"/>
    <property type="project" value="InterPro"/>
</dbReference>
<dbReference type="GO" id="GO:0006355">
    <property type="term" value="P:regulation of DNA-templated transcription"/>
    <property type="evidence" value="ECO:0007669"/>
    <property type="project" value="UniProtKB-ARBA"/>
</dbReference>
<dbReference type="GO" id="GO:0043201">
    <property type="term" value="P:response to L-leucine"/>
    <property type="evidence" value="ECO:0007669"/>
    <property type="project" value="TreeGrafter"/>
</dbReference>
<dbReference type="Gene3D" id="3.30.70.920">
    <property type="match status" value="1"/>
</dbReference>
<dbReference type="PROSITE" id="PS50956">
    <property type="entry name" value="HTH_ASNC_2"/>
    <property type="match status" value="1"/>
</dbReference>
<dbReference type="AlphaFoldDB" id="A0A3N2E0A2"/>
<dbReference type="Pfam" id="PF13412">
    <property type="entry name" value="HTH_24"/>
    <property type="match status" value="1"/>
</dbReference>
<comment type="caution">
    <text evidence="7">The sequence shown here is derived from an EMBL/GenBank/DDBJ whole genome shotgun (WGS) entry which is preliminary data.</text>
</comment>
<dbReference type="Proteomes" id="UP000275394">
    <property type="component" value="Unassembled WGS sequence"/>
</dbReference>
<evidence type="ECO:0000256" key="2">
    <source>
        <dbReference type="ARBA" id="ARBA00023125"/>
    </source>
</evidence>
<keyword evidence="4" id="KW-0804">Transcription</keyword>
<dbReference type="PROSITE" id="PS00519">
    <property type="entry name" value="HTH_ASNC_1"/>
    <property type="match status" value="1"/>
</dbReference>
<evidence type="ECO:0000256" key="5">
    <source>
        <dbReference type="ARBA" id="ARBA00039227"/>
    </source>
</evidence>
<evidence type="ECO:0000313" key="7">
    <source>
        <dbReference type="EMBL" id="ROS05447.1"/>
    </source>
</evidence>
<evidence type="ECO:0000256" key="4">
    <source>
        <dbReference type="ARBA" id="ARBA00023163"/>
    </source>
</evidence>
<keyword evidence="1" id="KW-0805">Transcription regulation</keyword>
<accession>A0A3N2E0A2</accession>
<dbReference type="CDD" id="cd00090">
    <property type="entry name" value="HTH_ARSR"/>
    <property type="match status" value="1"/>
</dbReference>
<organism evidence="7 8">
    <name type="scientific">Sinobacterium caligoides</name>
    <dbReference type="NCBI Taxonomy" id="933926"/>
    <lineage>
        <taxon>Bacteria</taxon>
        <taxon>Pseudomonadati</taxon>
        <taxon>Pseudomonadota</taxon>
        <taxon>Gammaproteobacteria</taxon>
        <taxon>Cellvibrionales</taxon>
        <taxon>Spongiibacteraceae</taxon>
        <taxon>Sinobacterium</taxon>
    </lineage>
</organism>
<dbReference type="InterPro" id="IPR019888">
    <property type="entry name" value="Tscrpt_reg_AsnC-like"/>
</dbReference>
<dbReference type="InterPro" id="IPR011991">
    <property type="entry name" value="ArsR-like_HTH"/>
</dbReference>
<evidence type="ECO:0000256" key="1">
    <source>
        <dbReference type="ARBA" id="ARBA00023015"/>
    </source>
</evidence>